<protein>
    <recommendedName>
        <fullName evidence="5">Acyl-CoA synthetase</fullName>
    </recommendedName>
</protein>
<dbReference type="AlphaFoldDB" id="A0A7L4YUT1"/>
<keyword evidence="8" id="KW-1185">Reference proteome</keyword>
<dbReference type="Pfam" id="PF00501">
    <property type="entry name" value="AMP-binding"/>
    <property type="match status" value="1"/>
</dbReference>
<evidence type="ECO:0000313" key="8">
    <source>
        <dbReference type="Proteomes" id="UP000463857"/>
    </source>
</evidence>
<dbReference type="PANTHER" id="PTHR43272">
    <property type="entry name" value="LONG-CHAIN-FATTY-ACID--COA LIGASE"/>
    <property type="match status" value="1"/>
</dbReference>
<name>A0A7L4YUT1_9ACTN</name>
<dbReference type="OrthoDB" id="9803968at2"/>
<keyword evidence="2" id="KW-0436">Ligase</keyword>
<evidence type="ECO:0000313" key="7">
    <source>
        <dbReference type="EMBL" id="QHC02544.1"/>
    </source>
</evidence>
<organism evidence="7 8">
    <name type="scientific">Epidermidibacterium keratini</name>
    <dbReference type="NCBI Taxonomy" id="1891644"/>
    <lineage>
        <taxon>Bacteria</taxon>
        <taxon>Bacillati</taxon>
        <taxon>Actinomycetota</taxon>
        <taxon>Actinomycetes</taxon>
        <taxon>Sporichthyales</taxon>
        <taxon>Sporichthyaceae</taxon>
        <taxon>Epidermidibacterium</taxon>
    </lineage>
</organism>
<reference evidence="7 8" key="1">
    <citation type="journal article" date="2018" name="Int. J. Syst. Evol. Microbiol.">
        <title>Epidermidibacterium keratini gen. nov., sp. nov., a member of the family Sporichthyaceae, isolated from keratin epidermis.</title>
        <authorList>
            <person name="Lee D.G."/>
            <person name="Trujillo M.E."/>
            <person name="Kang S."/>
            <person name="Nam J.J."/>
            <person name="Kim Y.J."/>
        </authorList>
    </citation>
    <scope>NUCLEOTIDE SEQUENCE [LARGE SCALE GENOMIC DNA]</scope>
    <source>
        <strain evidence="7 8">EPI-7</strain>
    </source>
</reference>
<dbReference type="PANTHER" id="PTHR43272:SF32">
    <property type="entry name" value="AMP-DEPENDENT SYNTHETASE_LIGASE DOMAIN-CONTAINING PROTEIN"/>
    <property type="match status" value="1"/>
</dbReference>
<dbReference type="CDD" id="cd05907">
    <property type="entry name" value="VL_LC_FACS_like"/>
    <property type="match status" value="1"/>
</dbReference>
<dbReference type="InterPro" id="IPR042099">
    <property type="entry name" value="ANL_N_sf"/>
</dbReference>
<dbReference type="RefSeq" id="WP_159547658.1">
    <property type="nucleotide sequence ID" value="NZ_CP047156.1"/>
</dbReference>
<dbReference type="InterPro" id="IPR000873">
    <property type="entry name" value="AMP-dep_synth/lig_dom"/>
</dbReference>
<dbReference type="GO" id="GO:0004467">
    <property type="term" value="F:long-chain fatty acid-CoA ligase activity"/>
    <property type="evidence" value="ECO:0007669"/>
    <property type="project" value="TreeGrafter"/>
</dbReference>
<sequence length="591" mass="64260">MSSVGELFRARAAATPNGEALRFRGADGNWTSLTWAQTKDRAYDWAAGLIALGVEPQDRVAIASATRVEWALADLAAMCAGAATTTVYPTTIAGDVAYILTDSGSRVVIAEDDEQIEKLRAHRDELGDVIKVVTFAGTPDGDWVIDTDELARLGRELLADKPDAVDARIDALRPSELATIIYTSGTTGKPKGVRLSHSAWIFTGAATQANGLLTTDDLQFLWLPLAHVFGKVLLTIPLVIGFPTAIDGQIDKIVDNVGEVKPTFMGAAPRIFEKAYARINQMLQSEGGVKGKIAHWALGVAQESIPARERGEQPSGLKFKIADKLVMGKVRDRFGGRVRFFISGSAPLNLDVAKWFGSMGLLILEGYGLTETSAAATLNEPDAFKYGSVGKPIAGSEVKIAEDGEILIRGGQVMQGYHHRDDATAEVLTADGWFHTGDIGHLDDDGFLFITDRKKDLFKTSGGKYVAPSQIESRFKGICPFVSQFVVHGASRNYATALVTLDEEAITGWATQNGLGGKSYAEITQAPQTREMVQGYIDKLNSELNRWETIKKFEILDHDLTVENGDLTPSLKLKRKVVMDKYKDDLDSMYQ</sequence>
<accession>A0A7L4YUT1</accession>
<dbReference type="Pfam" id="PF23562">
    <property type="entry name" value="AMP-binding_C_3"/>
    <property type="match status" value="1"/>
</dbReference>
<evidence type="ECO:0000256" key="2">
    <source>
        <dbReference type="ARBA" id="ARBA00022598"/>
    </source>
</evidence>
<evidence type="ECO:0000256" key="1">
    <source>
        <dbReference type="ARBA" id="ARBA00006432"/>
    </source>
</evidence>
<dbReference type="Gene3D" id="3.40.50.12780">
    <property type="entry name" value="N-terminal domain of ligase-like"/>
    <property type="match status" value="2"/>
</dbReference>
<keyword evidence="4" id="KW-0443">Lipid metabolism</keyword>
<dbReference type="EMBL" id="CP047156">
    <property type="protein sequence ID" value="QHC02544.1"/>
    <property type="molecule type" value="Genomic_DNA"/>
</dbReference>
<dbReference type="InParanoid" id="A0A7L4YUT1"/>
<evidence type="ECO:0000256" key="3">
    <source>
        <dbReference type="ARBA" id="ARBA00022832"/>
    </source>
</evidence>
<dbReference type="PROSITE" id="PS00455">
    <property type="entry name" value="AMP_BINDING"/>
    <property type="match status" value="1"/>
</dbReference>
<proteinExistence type="inferred from homology"/>
<comment type="similarity">
    <text evidence="1">Belongs to the ATP-dependent AMP-binding enzyme family.</text>
</comment>
<evidence type="ECO:0000256" key="5">
    <source>
        <dbReference type="ARBA" id="ARBA00032875"/>
    </source>
</evidence>
<dbReference type="InterPro" id="IPR020845">
    <property type="entry name" value="AMP-binding_CS"/>
</dbReference>
<evidence type="ECO:0000256" key="4">
    <source>
        <dbReference type="ARBA" id="ARBA00023098"/>
    </source>
</evidence>
<feature type="domain" description="AMP-dependent synthetase/ligase" evidence="6">
    <location>
        <begin position="8"/>
        <end position="418"/>
    </location>
</feature>
<keyword evidence="3" id="KW-0276">Fatty acid metabolism</keyword>
<evidence type="ECO:0000259" key="6">
    <source>
        <dbReference type="Pfam" id="PF00501"/>
    </source>
</evidence>
<gene>
    <name evidence="7" type="ORF">EK0264_18115</name>
</gene>
<dbReference type="KEGG" id="eke:EK0264_18115"/>
<dbReference type="Proteomes" id="UP000463857">
    <property type="component" value="Chromosome"/>
</dbReference>
<dbReference type="GO" id="GO:0016020">
    <property type="term" value="C:membrane"/>
    <property type="evidence" value="ECO:0007669"/>
    <property type="project" value="TreeGrafter"/>
</dbReference>
<dbReference type="SUPFAM" id="SSF56801">
    <property type="entry name" value="Acetyl-CoA synthetase-like"/>
    <property type="match status" value="1"/>
</dbReference>